<reference evidence="6 7" key="1">
    <citation type="submission" date="2018-02" db="EMBL/GenBank/DDBJ databases">
        <title>Fusarium culmorum secondary metabolites in fungal-bacterial-plant interactions.</title>
        <authorList>
            <person name="Schmidt R."/>
        </authorList>
    </citation>
    <scope>NUCLEOTIDE SEQUENCE [LARGE SCALE GENOMIC DNA]</scope>
    <source>
        <strain evidence="6 7">PV</strain>
    </source>
</reference>
<dbReference type="AlphaFoldDB" id="A0A2T4GF14"/>
<dbReference type="GO" id="GO:0005525">
    <property type="term" value="F:GTP binding"/>
    <property type="evidence" value="ECO:0007669"/>
    <property type="project" value="InterPro"/>
</dbReference>
<protein>
    <recommendedName>
        <fullName evidence="8">G domain-containing protein</fullName>
    </recommendedName>
</protein>
<feature type="domain" description="EthD" evidence="5">
    <location>
        <begin position="526"/>
        <end position="619"/>
    </location>
</feature>
<dbReference type="Pfam" id="PF07110">
    <property type="entry name" value="EthD"/>
    <property type="match status" value="1"/>
</dbReference>
<proteinExistence type="inferred from homology"/>
<comment type="caution">
    <text evidence="6">The sequence shown here is derived from an EMBL/GenBank/DDBJ whole genome shotgun (WGS) entry which is preliminary data.</text>
</comment>
<dbReference type="OrthoDB" id="8954335at2759"/>
<dbReference type="SUPFAM" id="SSF54909">
    <property type="entry name" value="Dimeric alpha+beta barrel"/>
    <property type="match status" value="1"/>
</dbReference>
<accession>A0A2T4GF14</accession>
<dbReference type="Gene3D" id="3.40.50.300">
    <property type="entry name" value="P-loop containing nucleotide triphosphate hydrolases"/>
    <property type="match status" value="1"/>
</dbReference>
<keyword evidence="3" id="KW-0175">Coiled coil</keyword>
<dbReference type="PANTHER" id="PTHR32046">
    <property type="entry name" value="G DOMAIN-CONTAINING PROTEIN"/>
    <property type="match status" value="1"/>
</dbReference>
<evidence type="ECO:0008006" key="8">
    <source>
        <dbReference type="Google" id="ProtNLM"/>
    </source>
</evidence>
<evidence type="ECO:0000256" key="1">
    <source>
        <dbReference type="ARBA" id="ARBA00005986"/>
    </source>
</evidence>
<dbReference type="InterPro" id="IPR009799">
    <property type="entry name" value="EthD_dom"/>
</dbReference>
<dbReference type="InterPro" id="IPR027417">
    <property type="entry name" value="P-loop_NTPase"/>
</dbReference>
<dbReference type="PANTHER" id="PTHR32046:SF11">
    <property type="entry name" value="IMMUNE-ASSOCIATED NUCLEOTIDE-BINDING PROTEIN 10-LIKE"/>
    <property type="match status" value="1"/>
</dbReference>
<dbReference type="InterPro" id="IPR006703">
    <property type="entry name" value="G_AIG1"/>
</dbReference>
<dbReference type="Gene3D" id="3.30.70.100">
    <property type="match status" value="1"/>
</dbReference>
<evidence type="ECO:0000313" key="7">
    <source>
        <dbReference type="Proteomes" id="UP000241587"/>
    </source>
</evidence>
<sequence>MAIMADCKPKDIYIALMGLTGAGKSSFINHCIKHEVVVGDGLQACTETVEVFSFEYRPGVTIHLVDTPGFDDTNRQDSAVLRDISAWLSKSYTEKILLNGILYLHRISDPRMQGSGKLSISLLRKLCGKDAFKNVVLVTTMWELVETDIGDRREKELEETEEFWDSARNILSMFVPEEPEVQPEMVTLAIQKELADDNKTLDQTSAGQLLDGTWAKEKEALQRELEEVRDAVQSANEERDHMMAKLLQEQQDEMNAIVEKMREEQDKLRVTMEELHSERLSKYQKMLDEQIEVSRTLSKDLEDKSRLGEEDYQNRQVVTIHRKEKLEEQETTLSALQKQLSETELSVRPLSISETNPEPTYSQDGDTVDHLVRSDDDLHLVADCGNQIFRFTFNASDDKFILEHREDWSTLVDQSKRYPAKRILALSSDSKYLITATVGSWYYTIWMSNAGTRKPINFLRSRDNDSLFEKSPNEIKCIEFGTGGSFAVALRPQPATSEECCPFTYKATCTKNLERMYHIQLFYNHKKDITPEKFSAYWANNHTKTAGDFHLRQGVYKYSQYHSTPQYRDLVWVPGAAPVLEFDGAAQFWVPNMETFAAMGADAFYRDVIQADELNFIDMESMRLIVGVDYIVVDNQNAVTEHGRSF</sequence>
<evidence type="ECO:0000259" key="4">
    <source>
        <dbReference type="Pfam" id="PF04548"/>
    </source>
</evidence>
<keyword evidence="2" id="KW-0547">Nucleotide-binding</keyword>
<dbReference type="Proteomes" id="UP000241587">
    <property type="component" value="Unassembled WGS sequence"/>
</dbReference>
<evidence type="ECO:0000259" key="5">
    <source>
        <dbReference type="Pfam" id="PF07110"/>
    </source>
</evidence>
<evidence type="ECO:0000256" key="3">
    <source>
        <dbReference type="SAM" id="Coils"/>
    </source>
</evidence>
<comment type="similarity">
    <text evidence="1">Belongs to the tpcK family.</text>
</comment>
<evidence type="ECO:0000256" key="2">
    <source>
        <dbReference type="ARBA" id="ARBA00022741"/>
    </source>
</evidence>
<dbReference type="OMA" id="FINHCIK"/>
<organism evidence="6 7">
    <name type="scientific">Fusarium culmorum</name>
    <dbReference type="NCBI Taxonomy" id="5516"/>
    <lineage>
        <taxon>Eukaryota</taxon>
        <taxon>Fungi</taxon>
        <taxon>Dikarya</taxon>
        <taxon>Ascomycota</taxon>
        <taxon>Pezizomycotina</taxon>
        <taxon>Sordariomycetes</taxon>
        <taxon>Hypocreomycetidae</taxon>
        <taxon>Hypocreales</taxon>
        <taxon>Nectriaceae</taxon>
        <taxon>Fusarium</taxon>
    </lineage>
</organism>
<dbReference type="CDD" id="cd00882">
    <property type="entry name" value="Ras_like_GTPase"/>
    <property type="match status" value="1"/>
</dbReference>
<dbReference type="EMBL" id="PVEM01000023">
    <property type="protein sequence ID" value="PTD02174.1"/>
    <property type="molecule type" value="Genomic_DNA"/>
</dbReference>
<dbReference type="SUPFAM" id="SSF52540">
    <property type="entry name" value="P-loop containing nucleoside triphosphate hydrolases"/>
    <property type="match status" value="1"/>
</dbReference>
<evidence type="ECO:0000313" key="6">
    <source>
        <dbReference type="EMBL" id="PTD02174.1"/>
    </source>
</evidence>
<gene>
    <name evidence="6" type="ORF">FCULG_00012251</name>
</gene>
<feature type="domain" description="AIG1-type G" evidence="4">
    <location>
        <begin position="14"/>
        <end position="146"/>
    </location>
</feature>
<dbReference type="Pfam" id="PF04548">
    <property type="entry name" value="AIG1"/>
    <property type="match status" value="1"/>
</dbReference>
<keyword evidence="7" id="KW-1185">Reference proteome</keyword>
<name>A0A2T4GF14_FUSCU</name>
<dbReference type="GO" id="GO:0016491">
    <property type="term" value="F:oxidoreductase activity"/>
    <property type="evidence" value="ECO:0007669"/>
    <property type="project" value="InterPro"/>
</dbReference>
<dbReference type="InterPro" id="IPR011008">
    <property type="entry name" value="Dimeric_a/b-barrel"/>
</dbReference>
<feature type="coiled-coil region" evidence="3">
    <location>
        <begin position="218"/>
        <end position="278"/>
    </location>
</feature>